<keyword evidence="2" id="KW-0472">Membrane</keyword>
<protein>
    <submittedName>
        <fullName evidence="3">3-hydroxyisobutyrate dehydrogenase protein</fullName>
    </submittedName>
</protein>
<dbReference type="Proteomes" id="UP001174694">
    <property type="component" value="Unassembled WGS sequence"/>
</dbReference>
<gene>
    <name evidence="3" type="ORF">NKR23_g2973</name>
</gene>
<evidence type="ECO:0000256" key="2">
    <source>
        <dbReference type="SAM" id="Phobius"/>
    </source>
</evidence>
<organism evidence="3 4">
    <name type="scientific">Pleurostoma richardsiae</name>
    <dbReference type="NCBI Taxonomy" id="41990"/>
    <lineage>
        <taxon>Eukaryota</taxon>
        <taxon>Fungi</taxon>
        <taxon>Dikarya</taxon>
        <taxon>Ascomycota</taxon>
        <taxon>Pezizomycotina</taxon>
        <taxon>Sordariomycetes</taxon>
        <taxon>Sordariomycetidae</taxon>
        <taxon>Calosphaeriales</taxon>
        <taxon>Pleurostomataceae</taxon>
        <taxon>Pleurostoma</taxon>
    </lineage>
</organism>
<feature type="region of interest" description="Disordered" evidence="1">
    <location>
        <begin position="1"/>
        <end position="72"/>
    </location>
</feature>
<reference evidence="3" key="1">
    <citation type="submission" date="2022-07" db="EMBL/GenBank/DDBJ databases">
        <title>Fungi with potential for degradation of polypropylene.</title>
        <authorList>
            <person name="Gostincar C."/>
        </authorList>
    </citation>
    <scope>NUCLEOTIDE SEQUENCE</scope>
    <source>
        <strain evidence="3">EXF-13308</strain>
    </source>
</reference>
<feature type="compositionally biased region" description="Pro residues" evidence="1">
    <location>
        <begin position="50"/>
        <end position="66"/>
    </location>
</feature>
<feature type="transmembrane region" description="Helical" evidence="2">
    <location>
        <begin position="665"/>
        <end position="695"/>
    </location>
</feature>
<evidence type="ECO:0000256" key="1">
    <source>
        <dbReference type="SAM" id="MobiDB-lite"/>
    </source>
</evidence>
<proteinExistence type="predicted"/>
<keyword evidence="2" id="KW-0812">Transmembrane</keyword>
<keyword evidence="4" id="KW-1185">Reference proteome</keyword>
<sequence length="876" mass="99122">MAEKHGGDFDPSSYNAQYRVQTQHGGDFVPPVPSPSTGYAAYPGNVTPQQSPPPQANVYQTPPPQTTPMTTSPAPVQMAYIQPQMSGQYSAQQYGGSGFVAPVQQTGQQQVYQVTPTYQVQAQSSVQNGARPLEKEFPVSLKDSVHIWTTQTFFRWKRPHHIKLPGYRYQSPKTYRHRDFVSRIHEGPYEDRYLHHHDGHLRKLIVASTDDIFEGPGTSTWRRTYVRKVSPLTVRLATWVIDFTYDPNSWEDWGIMLLRAFPAALAMQFVFWAGEPERWEFAGNFAPVHYNFWGDAKVWSNHLENRKGTLQIAARDNAVYRVLKPRHLCFLRNPYDDELQGVDVRSVDEWERTDGQDINLGYLFIAYSQEHFSHQSDEDLVALHHIAETAARAAKVPAYWVAASCMRDHAQLEGDVYRISDVLRGAQGMIIAVGQSKGKAAITQTSTDALLGQWGTRMWTFPEVLLSPGHQIPVYTRGGNLRAPLVLSKNQFAGRVWESFDAMESRQLVDHYIGNLGLSRLELAVTALKCLYARQTTEHFAGDQAYALMGLLRLRPQVDSTDSPFQAFARLSLANDSDKLIERYMCTMPLSLDQPWFDMRDSYQSALWDIEPYVQVAGICDDDTIILDGARGVSVRWKSFFPVGSFTRAAWKRYFAVKAMENMSIFFIIMIVLFATGQIAGGVICLIIYLGIFLYSPKLIRTVYGGKFADVAAVMFGFEGHLNAPTIERAIFGGNFGRFSWSENGSPLSRTYVNEHGERIGMDPTRDPLVRMRVEQAKTAKPGEMRVFTLVDTYNMQLTLFEAVRPPVCFYLCASEGGMQRAIGCSYDWTTSTMYRETVLRLPTESLNRMNRVPRIRLGIQRPNIPTPYPVANNAV</sequence>
<evidence type="ECO:0000313" key="4">
    <source>
        <dbReference type="Proteomes" id="UP001174694"/>
    </source>
</evidence>
<comment type="caution">
    <text evidence="3">The sequence shown here is derived from an EMBL/GenBank/DDBJ whole genome shotgun (WGS) entry which is preliminary data.</text>
</comment>
<name>A0AA38RPL1_9PEZI</name>
<keyword evidence="2" id="KW-1133">Transmembrane helix</keyword>
<dbReference type="AlphaFoldDB" id="A0AA38RPL1"/>
<evidence type="ECO:0000313" key="3">
    <source>
        <dbReference type="EMBL" id="KAJ9151945.1"/>
    </source>
</evidence>
<feature type="compositionally biased region" description="Polar residues" evidence="1">
    <location>
        <begin position="12"/>
        <end position="24"/>
    </location>
</feature>
<accession>A0AA38RPL1</accession>
<dbReference type="EMBL" id="JANBVO010000005">
    <property type="protein sequence ID" value="KAJ9151945.1"/>
    <property type="molecule type" value="Genomic_DNA"/>
</dbReference>